<feature type="transmembrane region" description="Helical" evidence="1">
    <location>
        <begin position="29"/>
        <end position="49"/>
    </location>
</feature>
<feature type="transmembrane region" description="Helical" evidence="1">
    <location>
        <begin position="81"/>
        <end position="103"/>
    </location>
</feature>
<name>A0A365Y955_9MICC</name>
<dbReference type="EMBL" id="POAF01000009">
    <property type="protein sequence ID" value="RBL99200.1"/>
    <property type="molecule type" value="Genomic_DNA"/>
</dbReference>
<sequence>MTTFLMIQAIGAGATMSESDAPVAAMLHGMIGQTIIPILVLALIVVALFAHAGLKWALWLAAAVAVQIAIGILAFDAPWVGLLHAANAFTVLALAEVGAYAVAHAPAYVPHAKASMRPAT</sequence>
<evidence type="ECO:0000313" key="3">
    <source>
        <dbReference type="Proteomes" id="UP000252167"/>
    </source>
</evidence>
<comment type="caution">
    <text evidence="2">The sequence shown here is derived from an EMBL/GenBank/DDBJ whole genome shotgun (WGS) entry which is preliminary data.</text>
</comment>
<dbReference type="Proteomes" id="UP000252167">
    <property type="component" value="Unassembled WGS sequence"/>
</dbReference>
<keyword evidence="3" id="KW-1185">Reference proteome</keyword>
<evidence type="ECO:0000256" key="1">
    <source>
        <dbReference type="SAM" id="Phobius"/>
    </source>
</evidence>
<organism evidence="2 3">
    <name type="scientific">Glutamicibacter soli</name>
    <dbReference type="NCBI Taxonomy" id="453836"/>
    <lineage>
        <taxon>Bacteria</taxon>
        <taxon>Bacillati</taxon>
        <taxon>Actinomycetota</taxon>
        <taxon>Actinomycetes</taxon>
        <taxon>Micrococcales</taxon>
        <taxon>Micrococcaceae</taxon>
        <taxon>Glutamicibacter</taxon>
    </lineage>
</organism>
<keyword evidence="1" id="KW-0812">Transmembrane</keyword>
<protein>
    <submittedName>
        <fullName evidence="2">Uncharacterized protein</fullName>
    </submittedName>
</protein>
<feature type="transmembrane region" description="Helical" evidence="1">
    <location>
        <begin position="56"/>
        <end position="75"/>
    </location>
</feature>
<proteinExistence type="predicted"/>
<keyword evidence="1" id="KW-0472">Membrane</keyword>
<keyword evidence="1" id="KW-1133">Transmembrane helix</keyword>
<gene>
    <name evidence="2" type="ORF">C1H84_16050</name>
</gene>
<reference evidence="2 3" key="1">
    <citation type="submission" date="2018-01" db="EMBL/GenBank/DDBJ databases">
        <title>Glutamicibacter soli strain NHPC-3 Whole genome sequence and assembly.</title>
        <authorList>
            <person name="Choudhury P."/>
            <person name="Gupta D."/>
            <person name="Sengupta K."/>
            <person name="Jawed A."/>
            <person name="Sultana N."/>
            <person name="Saha P."/>
        </authorList>
    </citation>
    <scope>NUCLEOTIDE SEQUENCE [LARGE SCALE GENOMIC DNA]</scope>
    <source>
        <strain evidence="2 3">NHPC-3</strain>
    </source>
</reference>
<accession>A0A365Y955</accession>
<dbReference type="RefSeq" id="WP_113607967.1">
    <property type="nucleotide sequence ID" value="NZ_CM125969.1"/>
</dbReference>
<dbReference type="AlphaFoldDB" id="A0A365Y955"/>
<evidence type="ECO:0000313" key="2">
    <source>
        <dbReference type="EMBL" id="RBL99200.1"/>
    </source>
</evidence>